<dbReference type="EMBL" id="KQ414648">
    <property type="protein sequence ID" value="KOC66298.1"/>
    <property type="molecule type" value="Genomic_DNA"/>
</dbReference>
<evidence type="ECO:0000313" key="1">
    <source>
        <dbReference type="EMBL" id="KOC66298.1"/>
    </source>
</evidence>
<evidence type="ECO:0000313" key="2">
    <source>
        <dbReference type="Proteomes" id="UP000053825"/>
    </source>
</evidence>
<organism evidence="1 2">
    <name type="scientific">Habropoda laboriosa</name>
    <dbReference type="NCBI Taxonomy" id="597456"/>
    <lineage>
        <taxon>Eukaryota</taxon>
        <taxon>Metazoa</taxon>
        <taxon>Ecdysozoa</taxon>
        <taxon>Arthropoda</taxon>
        <taxon>Hexapoda</taxon>
        <taxon>Insecta</taxon>
        <taxon>Pterygota</taxon>
        <taxon>Neoptera</taxon>
        <taxon>Endopterygota</taxon>
        <taxon>Hymenoptera</taxon>
        <taxon>Apocrita</taxon>
        <taxon>Aculeata</taxon>
        <taxon>Apoidea</taxon>
        <taxon>Anthophila</taxon>
        <taxon>Apidae</taxon>
        <taxon>Habropoda</taxon>
    </lineage>
</organism>
<name>A0A0L7R623_9HYME</name>
<gene>
    <name evidence="1" type="ORF">WH47_07367</name>
</gene>
<dbReference type="AlphaFoldDB" id="A0A0L7R623"/>
<sequence length="64" mass="7656">MQERRTTTYTHTYIRRRRSTVHFHIEHHRLKSTWGNCTSKSMKFRVRVRVTRAKSANGRRIGGG</sequence>
<proteinExistence type="predicted"/>
<keyword evidence="2" id="KW-1185">Reference proteome</keyword>
<accession>A0A0L7R623</accession>
<reference evidence="1 2" key="1">
    <citation type="submission" date="2015-07" db="EMBL/GenBank/DDBJ databases">
        <title>The genome of Habropoda laboriosa.</title>
        <authorList>
            <person name="Pan H."/>
            <person name="Kapheim K."/>
        </authorList>
    </citation>
    <scope>NUCLEOTIDE SEQUENCE [LARGE SCALE GENOMIC DNA]</scope>
    <source>
        <strain evidence="1">0110345459</strain>
    </source>
</reference>
<dbReference type="Proteomes" id="UP000053825">
    <property type="component" value="Unassembled WGS sequence"/>
</dbReference>
<protein>
    <submittedName>
        <fullName evidence="1">Uncharacterized protein</fullName>
    </submittedName>
</protein>